<evidence type="ECO:0000256" key="1">
    <source>
        <dbReference type="SAM" id="MobiDB-lite"/>
    </source>
</evidence>
<feature type="region of interest" description="Disordered" evidence="1">
    <location>
        <begin position="62"/>
        <end position="93"/>
    </location>
</feature>
<sequence>MCLTGKPFPDTMQILGPTTLAAPLAILKAKCPGGQDLDSPHLYLTGFGAVNRKLYLHNRRATEAHSQVTGGPTAEAYPDNGRSSSTKKERLSH</sequence>
<evidence type="ECO:0000313" key="2">
    <source>
        <dbReference type="EMBL" id="TNN58402.1"/>
    </source>
</evidence>
<dbReference type="AlphaFoldDB" id="A0A4Z2H0H9"/>
<reference evidence="2 3" key="1">
    <citation type="submission" date="2019-03" db="EMBL/GenBank/DDBJ databases">
        <title>First draft genome of Liparis tanakae, snailfish: a comprehensive survey of snailfish specific genes.</title>
        <authorList>
            <person name="Kim W."/>
            <person name="Song I."/>
            <person name="Jeong J.-H."/>
            <person name="Kim D."/>
            <person name="Kim S."/>
            <person name="Ryu S."/>
            <person name="Song J.Y."/>
            <person name="Lee S.K."/>
        </authorList>
    </citation>
    <scope>NUCLEOTIDE SEQUENCE [LARGE SCALE GENOMIC DNA]</scope>
    <source>
        <tissue evidence="2">Muscle</tissue>
    </source>
</reference>
<gene>
    <name evidence="2" type="ORF">EYF80_031353</name>
</gene>
<name>A0A4Z2H0H9_9TELE</name>
<dbReference type="EMBL" id="SRLO01000379">
    <property type="protein sequence ID" value="TNN58402.1"/>
    <property type="molecule type" value="Genomic_DNA"/>
</dbReference>
<dbReference type="Proteomes" id="UP000314294">
    <property type="component" value="Unassembled WGS sequence"/>
</dbReference>
<accession>A0A4Z2H0H9</accession>
<proteinExistence type="predicted"/>
<evidence type="ECO:0000313" key="3">
    <source>
        <dbReference type="Proteomes" id="UP000314294"/>
    </source>
</evidence>
<comment type="caution">
    <text evidence="2">The sequence shown here is derived from an EMBL/GenBank/DDBJ whole genome shotgun (WGS) entry which is preliminary data.</text>
</comment>
<organism evidence="2 3">
    <name type="scientific">Liparis tanakae</name>
    <name type="common">Tanaka's snailfish</name>
    <dbReference type="NCBI Taxonomy" id="230148"/>
    <lineage>
        <taxon>Eukaryota</taxon>
        <taxon>Metazoa</taxon>
        <taxon>Chordata</taxon>
        <taxon>Craniata</taxon>
        <taxon>Vertebrata</taxon>
        <taxon>Euteleostomi</taxon>
        <taxon>Actinopterygii</taxon>
        <taxon>Neopterygii</taxon>
        <taxon>Teleostei</taxon>
        <taxon>Neoteleostei</taxon>
        <taxon>Acanthomorphata</taxon>
        <taxon>Eupercaria</taxon>
        <taxon>Perciformes</taxon>
        <taxon>Cottioidei</taxon>
        <taxon>Cottales</taxon>
        <taxon>Liparidae</taxon>
        <taxon>Liparis</taxon>
    </lineage>
</organism>
<protein>
    <submittedName>
        <fullName evidence="2">Uncharacterized protein</fullName>
    </submittedName>
</protein>
<keyword evidence="3" id="KW-1185">Reference proteome</keyword>